<dbReference type="InterPro" id="IPR036396">
    <property type="entry name" value="Cyt_P450_sf"/>
</dbReference>
<dbReference type="FunCoup" id="I1GSN3">
    <property type="interactions" value="82"/>
</dbReference>
<reference evidence="12 13" key="1">
    <citation type="journal article" date="2010" name="Nature">
        <title>Genome sequencing and analysis of the model grass Brachypodium distachyon.</title>
        <authorList>
            <consortium name="International Brachypodium Initiative"/>
        </authorList>
    </citation>
    <scope>NUCLEOTIDE SEQUENCE [LARGE SCALE GENOMIC DNA]</scope>
    <source>
        <strain evidence="12 13">Bd21</strain>
    </source>
</reference>
<feature type="transmembrane region" description="Helical" evidence="11">
    <location>
        <begin position="322"/>
        <end position="342"/>
    </location>
</feature>
<dbReference type="EnsemblPlants" id="KQK15381">
    <property type="protein sequence ID" value="KQK15381"/>
    <property type="gene ID" value="BRADI_1g22370v3"/>
</dbReference>
<evidence type="ECO:0000256" key="11">
    <source>
        <dbReference type="SAM" id="Phobius"/>
    </source>
</evidence>
<reference evidence="13" key="3">
    <citation type="submission" date="2018-08" db="UniProtKB">
        <authorList>
            <consortium name="EnsemblPlants"/>
        </authorList>
    </citation>
    <scope>IDENTIFICATION</scope>
    <source>
        <strain evidence="13">cv. Bd21</strain>
    </source>
</reference>
<reference evidence="12" key="2">
    <citation type="submission" date="2017-06" db="EMBL/GenBank/DDBJ databases">
        <title>WGS assembly of Brachypodium distachyon.</title>
        <authorList>
            <consortium name="The International Brachypodium Initiative"/>
            <person name="Lucas S."/>
            <person name="Harmon-Smith M."/>
            <person name="Lail K."/>
            <person name="Tice H."/>
            <person name="Grimwood J."/>
            <person name="Bruce D."/>
            <person name="Barry K."/>
            <person name="Shu S."/>
            <person name="Lindquist E."/>
            <person name="Wang M."/>
            <person name="Pitluck S."/>
            <person name="Vogel J.P."/>
            <person name="Garvin D.F."/>
            <person name="Mockler T.C."/>
            <person name="Schmutz J."/>
            <person name="Rokhsar D."/>
            <person name="Bevan M.W."/>
        </authorList>
    </citation>
    <scope>NUCLEOTIDE SEQUENCE</scope>
    <source>
        <strain evidence="12">Bd21</strain>
    </source>
</reference>
<dbReference type="FunFam" id="1.10.630.10:FF:000043">
    <property type="entry name" value="Cytochrome P450 99A2"/>
    <property type="match status" value="1"/>
</dbReference>
<keyword evidence="4 9" id="KW-0479">Metal-binding</keyword>
<evidence type="ECO:0000256" key="3">
    <source>
        <dbReference type="ARBA" id="ARBA00022692"/>
    </source>
</evidence>
<keyword evidence="14" id="KW-1185">Reference proteome</keyword>
<dbReference type="CDD" id="cd11072">
    <property type="entry name" value="CYP71-like"/>
    <property type="match status" value="1"/>
</dbReference>
<dbReference type="Pfam" id="PF00067">
    <property type="entry name" value="p450"/>
    <property type="match status" value="1"/>
</dbReference>
<dbReference type="OrthoDB" id="2789670at2759"/>
<evidence type="ECO:0000256" key="2">
    <source>
        <dbReference type="ARBA" id="ARBA00022617"/>
    </source>
</evidence>
<dbReference type="GO" id="GO:0004497">
    <property type="term" value="F:monooxygenase activity"/>
    <property type="evidence" value="ECO:0007669"/>
    <property type="project" value="UniProtKB-KW"/>
</dbReference>
<dbReference type="PANTHER" id="PTHR47955:SF11">
    <property type="entry name" value="4-HYDROXYPHENYLACETALDEHYDE OXIME MONOOXYGENASE"/>
    <property type="match status" value="1"/>
</dbReference>
<feature type="binding site" description="axial binding residue" evidence="9">
    <location>
        <position position="479"/>
    </location>
    <ligand>
        <name>heme</name>
        <dbReference type="ChEBI" id="CHEBI:30413"/>
    </ligand>
    <ligandPart>
        <name>Fe</name>
        <dbReference type="ChEBI" id="CHEBI:18248"/>
    </ligandPart>
</feature>
<keyword evidence="8 10" id="KW-0503">Monooxygenase</keyword>
<dbReference type="HOGENOM" id="CLU_001570_4_1_1"/>
<keyword evidence="6 10" id="KW-0560">Oxidoreductase</keyword>
<dbReference type="EMBL" id="CM000880">
    <property type="protein sequence ID" value="KQK15381.1"/>
    <property type="molecule type" value="Genomic_DNA"/>
</dbReference>
<evidence type="ECO:0000313" key="12">
    <source>
        <dbReference type="EMBL" id="KQK15381.1"/>
    </source>
</evidence>
<dbReference type="Gramene" id="KQK15381">
    <property type="protein sequence ID" value="KQK15381"/>
    <property type="gene ID" value="BRADI_1g22370v3"/>
</dbReference>
<keyword evidence="2 9" id="KW-0349">Heme</keyword>
<keyword evidence="3 11" id="KW-0812">Transmembrane</keyword>
<dbReference type="InterPro" id="IPR002401">
    <property type="entry name" value="Cyt_P450_E_grp-I"/>
</dbReference>
<sequence length="542" mass="60138">MAVSLSWHLLAQPQLWQLLVLALLPIVSLSLITSIRRSRSSGKGDLNLPSCPARVPVLGNLHQLGSLPHRSLRELARRHGPVMLLHLGMVPTLVISSASAAKEVMKDQDVSCCSRPASPGPIRLSYGRRDVAFAPYNECWRETRRLFIMEVLSLGRVKAAWGARQEQVEKLVRALGAQAGEGQKKKAVALDEHIFRLVDGIIGTVAFGNVYGTEMFARKDKGKERRFQQVLDEAMDMMGSFSAEDFFPNAAGRLVDRLTGLVGRRERIFRELDAFYEAVIRQHLDPARPKPDNGGDLVDVLLSLCKEPRGTLSFTMDHVKALLMNTFVGGIYTSSVTILWAMSELIRKPRVLKKVQEEIRAVVGSNNGSDREPRVQPDDVPKLSYLKMVVKETLRLYPPVTLLLPRETMRQVKISGYDVPAKTRVLVNAWAIGRDAASWGEDAEEFDPDRFEPAGSAHQVDFNGGHFELLPFGAGRRMCPGLAMGVTNVEFTLANLLCCFDWALPEGTTAGELSMEEDGSLTFHRKTPLLLVLTPYVPPPRA</sequence>
<dbReference type="GeneID" id="100827625"/>
<dbReference type="KEGG" id="bdi:100827625"/>
<dbReference type="Proteomes" id="UP000008810">
    <property type="component" value="Chromosome 1"/>
</dbReference>
<protein>
    <recommendedName>
        <fullName evidence="15">4-hydroxyphenylacetaldehyde oxime monooxygenase</fullName>
    </recommendedName>
</protein>
<evidence type="ECO:0000256" key="4">
    <source>
        <dbReference type="ARBA" id="ARBA00022723"/>
    </source>
</evidence>
<evidence type="ECO:0000313" key="14">
    <source>
        <dbReference type="Proteomes" id="UP000008810"/>
    </source>
</evidence>
<evidence type="ECO:0000256" key="6">
    <source>
        <dbReference type="ARBA" id="ARBA00023002"/>
    </source>
</evidence>
<dbReference type="InterPro" id="IPR017972">
    <property type="entry name" value="Cyt_P450_CS"/>
</dbReference>
<keyword evidence="7 9" id="KW-0408">Iron</keyword>
<dbReference type="PANTHER" id="PTHR47955">
    <property type="entry name" value="CYTOCHROME P450 FAMILY 71 PROTEIN"/>
    <property type="match status" value="1"/>
</dbReference>
<proteinExistence type="inferred from homology"/>
<dbReference type="OMA" id="LWKEHHR"/>
<dbReference type="PRINTS" id="PR00385">
    <property type="entry name" value="P450"/>
</dbReference>
<keyword evidence="5 11" id="KW-1133">Transmembrane helix</keyword>
<organism evidence="12">
    <name type="scientific">Brachypodium distachyon</name>
    <name type="common">Purple false brome</name>
    <name type="synonym">Trachynia distachya</name>
    <dbReference type="NCBI Taxonomy" id="15368"/>
    <lineage>
        <taxon>Eukaryota</taxon>
        <taxon>Viridiplantae</taxon>
        <taxon>Streptophyta</taxon>
        <taxon>Embryophyta</taxon>
        <taxon>Tracheophyta</taxon>
        <taxon>Spermatophyta</taxon>
        <taxon>Magnoliopsida</taxon>
        <taxon>Liliopsida</taxon>
        <taxon>Poales</taxon>
        <taxon>Poaceae</taxon>
        <taxon>BOP clade</taxon>
        <taxon>Pooideae</taxon>
        <taxon>Stipodae</taxon>
        <taxon>Brachypodieae</taxon>
        <taxon>Brachypodium</taxon>
    </lineage>
</organism>
<gene>
    <name evidence="13" type="primary">LOC100827625</name>
    <name evidence="12" type="ORF">BRADI_1g22370v3</name>
</gene>
<dbReference type="eggNOG" id="KOG0156">
    <property type="taxonomic scope" value="Eukaryota"/>
</dbReference>
<dbReference type="GO" id="GO:0005506">
    <property type="term" value="F:iron ion binding"/>
    <property type="evidence" value="ECO:0007669"/>
    <property type="project" value="InterPro"/>
</dbReference>
<evidence type="ECO:0008006" key="15">
    <source>
        <dbReference type="Google" id="ProtNLM"/>
    </source>
</evidence>
<dbReference type="SUPFAM" id="SSF48264">
    <property type="entry name" value="Cytochrome P450"/>
    <property type="match status" value="1"/>
</dbReference>
<dbReference type="STRING" id="15368.I1GSN3"/>
<dbReference type="RefSeq" id="XP_003559998.1">
    <property type="nucleotide sequence ID" value="XM_003559950.4"/>
</dbReference>
<keyword evidence="11" id="KW-0472">Membrane</keyword>
<comment type="similarity">
    <text evidence="1 10">Belongs to the cytochrome P450 family.</text>
</comment>
<dbReference type="AlphaFoldDB" id="I1GSN3"/>
<dbReference type="PRINTS" id="PR00463">
    <property type="entry name" value="EP450I"/>
</dbReference>
<feature type="transmembrane region" description="Helical" evidence="11">
    <location>
        <begin position="15"/>
        <end position="35"/>
    </location>
</feature>
<evidence type="ECO:0000313" key="13">
    <source>
        <dbReference type="EnsemblPlants" id="KQK15381"/>
    </source>
</evidence>
<name>I1GSN3_BRADI</name>
<evidence type="ECO:0000256" key="7">
    <source>
        <dbReference type="ARBA" id="ARBA00023004"/>
    </source>
</evidence>
<evidence type="ECO:0000256" key="1">
    <source>
        <dbReference type="ARBA" id="ARBA00010617"/>
    </source>
</evidence>
<dbReference type="GO" id="GO:0016491">
    <property type="term" value="F:oxidoreductase activity"/>
    <property type="evidence" value="ECO:0000318"/>
    <property type="project" value="GO_Central"/>
</dbReference>
<evidence type="ECO:0000256" key="9">
    <source>
        <dbReference type="PIRSR" id="PIRSR602401-1"/>
    </source>
</evidence>
<dbReference type="GO" id="GO:0016705">
    <property type="term" value="F:oxidoreductase activity, acting on paired donors, with incorporation or reduction of molecular oxygen"/>
    <property type="evidence" value="ECO:0007669"/>
    <property type="project" value="InterPro"/>
</dbReference>
<evidence type="ECO:0000256" key="10">
    <source>
        <dbReference type="RuleBase" id="RU000461"/>
    </source>
</evidence>
<dbReference type="GO" id="GO:0020037">
    <property type="term" value="F:heme binding"/>
    <property type="evidence" value="ECO:0007669"/>
    <property type="project" value="InterPro"/>
</dbReference>
<dbReference type="PROSITE" id="PS00086">
    <property type="entry name" value="CYTOCHROME_P450"/>
    <property type="match status" value="1"/>
</dbReference>
<dbReference type="Gene3D" id="1.10.630.10">
    <property type="entry name" value="Cytochrome P450"/>
    <property type="match status" value="1"/>
</dbReference>
<evidence type="ECO:0000256" key="5">
    <source>
        <dbReference type="ARBA" id="ARBA00022989"/>
    </source>
</evidence>
<evidence type="ECO:0000256" key="8">
    <source>
        <dbReference type="ARBA" id="ARBA00023033"/>
    </source>
</evidence>
<accession>I1GSN3</accession>
<dbReference type="InterPro" id="IPR001128">
    <property type="entry name" value="Cyt_P450"/>
</dbReference>
<comment type="cofactor">
    <cofactor evidence="9">
        <name>heme</name>
        <dbReference type="ChEBI" id="CHEBI:30413"/>
    </cofactor>
</comment>